<dbReference type="KEGG" id="slo:Shew_0006"/>
<dbReference type="HOGENOM" id="CLU_069535_0_0_6"/>
<name>A3Q8T1_SHELP</name>
<dbReference type="InterPro" id="IPR005501">
    <property type="entry name" value="LamB/YcsF/PxpA-like"/>
</dbReference>
<dbReference type="Proteomes" id="UP000001558">
    <property type="component" value="Chromosome"/>
</dbReference>
<dbReference type="SUPFAM" id="SSF88713">
    <property type="entry name" value="Glycoside hydrolase/deacetylase"/>
    <property type="match status" value="1"/>
</dbReference>
<protein>
    <submittedName>
        <fullName evidence="1">LamB/YcsF family protein</fullName>
    </submittedName>
</protein>
<dbReference type="eggNOG" id="COG1540">
    <property type="taxonomic scope" value="Bacteria"/>
</dbReference>
<dbReference type="PANTHER" id="PTHR30292:SF0">
    <property type="entry name" value="5-OXOPROLINASE SUBUNIT A"/>
    <property type="match status" value="1"/>
</dbReference>
<gene>
    <name evidence="1" type="ordered locus">Shew_0006</name>
</gene>
<dbReference type="AlphaFoldDB" id="A3Q8T1"/>
<keyword evidence="2" id="KW-1185">Reference proteome</keyword>
<proteinExistence type="predicted"/>
<dbReference type="GO" id="GO:0005975">
    <property type="term" value="P:carbohydrate metabolic process"/>
    <property type="evidence" value="ECO:0007669"/>
    <property type="project" value="InterPro"/>
</dbReference>
<dbReference type="STRING" id="323850.Shew_0006"/>
<dbReference type="OrthoDB" id="9773478at2"/>
<accession>A3Q8T1</accession>
<dbReference type="Pfam" id="PF03746">
    <property type="entry name" value="LamB_YcsF"/>
    <property type="match status" value="1"/>
</dbReference>
<dbReference type="RefSeq" id="WP_011863816.1">
    <property type="nucleotide sequence ID" value="NC_009092.1"/>
</dbReference>
<dbReference type="CDD" id="cd10801">
    <property type="entry name" value="LamB_YcsF_like_1"/>
    <property type="match status" value="1"/>
</dbReference>
<dbReference type="Gene3D" id="3.20.20.370">
    <property type="entry name" value="Glycoside hydrolase/deacetylase"/>
    <property type="match status" value="1"/>
</dbReference>
<dbReference type="NCBIfam" id="NF003814">
    <property type="entry name" value="PRK05406.1-3"/>
    <property type="match status" value="1"/>
</dbReference>
<dbReference type="PANTHER" id="PTHR30292">
    <property type="entry name" value="UNCHARACTERIZED PROTEIN YBGL-RELATED"/>
    <property type="match status" value="1"/>
</dbReference>
<evidence type="ECO:0000313" key="2">
    <source>
        <dbReference type="Proteomes" id="UP000001558"/>
    </source>
</evidence>
<evidence type="ECO:0000313" key="1">
    <source>
        <dbReference type="EMBL" id="ABO21879.1"/>
    </source>
</evidence>
<dbReference type="NCBIfam" id="NF003816">
    <property type="entry name" value="PRK05406.1-5"/>
    <property type="match status" value="1"/>
</dbReference>
<organism evidence="1 2">
    <name type="scientific">Shewanella loihica (strain ATCC BAA-1088 / PV-4)</name>
    <dbReference type="NCBI Taxonomy" id="323850"/>
    <lineage>
        <taxon>Bacteria</taxon>
        <taxon>Pseudomonadati</taxon>
        <taxon>Pseudomonadota</taxon>
        <taxon>Gammaproteobacteria</taxon>
        <taxon>Alteromonadales</taxon>
        <taxon>Shewanellaceae</taxon>
        <taxon>Shewanella</taxon>
    </lineage>
</organism>
<sequence length="242" mass="25760">MGVKPLRIDLNADLGEGGPQDEALLTLVTSANIACGGHAGDRQSMLATVKLAKAHHVKVGAHPSYPDRANFGRLSIAIEAEPLFNSLLQQINALKAVCDELGVDLHHVKPHGALYNDAAQDPALGRILIRVIETINPTLKLMILAGSPLVMQARRAGLEVIEEAFADRGYLADGRLAPRSQPGALIEDAQKVLEQVSSIVEEQKVTAVTGESVSCHATSLCLHGDTPKALEFARAIRASLDH</sequence>
<reference evidence="1 2" key="1">
    <citation type="submission" date="2007-03" db="EMBL/GenBank/DDBJ databases">
        <title>Complete sequence of Shewanella loihica PV-4.</title>
        <authorList>
            <consortium name="US DOE Joint Genome Institute"/>
            <person name="Copeland A."/>
            <person name="Lucas S."/>
            <person name="Lapidus A."/>
            <person name="Barry K."/>
            <person name="Detter J.C."/>
            <person name="Glavina del Rio T."/>
            <person name="Hammon N."/>
            <person name="Israni S."/>
            <person name="Dalin E."/>
            <person name="Tice H."/>
            <person name="Pitluck S."/>
            <person name="Chain P."/>
            <person name="Malfatti S."/>
            <person name="Shin M."/>
            <person name="Vergez L."/>
            <person name="Schmutz J."/>
            <person name="Larimer F."/>
            <person name="Land M."/>
            <person name="Hauser L."/>
            <person name="Kyrpides N."/>
            <person name="Mikhailova N."/>
            <person name="Romine M.F."/>
            <person name="Serres G."/>
            <person name="Fredrickson J."/>
            <person name="Tiedje J."/>
            <person name="Richardson P."/>
        </authorList>
    </citation>
    <scope>NUCLEOTIDE SEQUENCE [LARGE SCALE GENOMIC DNA]</scope>
    <source>
        <strain evidence="2">ATCC BAA-1088 / PV-4</strain>
    </source>
</reference>
<dbReference type="EMBL" id="CP000606">
    <property type="protein sequence ID" value="ABO21879.1"/>
    <property type="molecule type" value="Genomic_DNA"/>
</dbReference>
<dbReference type="InterPro" id="IPR011330">
    <property type="entry name" value="Glyco_hydro/deAcase_b/a-brl"/>
</dbReference>